<dbReference type="InterPro" id="IPR005325">
    <property type="entry name" value="DUF308_memb"/>
</dbReference>
<dbReference type="AlphaFoldDB" id="F4KW48"/>
<reference evidence="2 3" key="1">
    <citation type="journal article" date="2011" name="Stand. Genomic Sci.">
        <title>Complete genome sequence of Haliscomenobacter hydrossis type strain (O).</title>
        <authorList>
            <consortium name="US DOE Joint Genome Institute (JGI-PGF)"/>
            <person name="Daligault H."/>
            <person name="Lapidus A."/>
            <person name="Zeytun A."/>
            <person name="Nolan M."/>
            <person name="Lucas S."/>
            <person name="Del Rio T.G."/>
            <person name="Tice H."/>
            <person name="Cheng J.F."/>
            <person name="Tapia R."/>
            <person name="Han C."/>
            <person name="Goodwin L."/>
            <person name="Pitluck S."/>
            <person name="Liolios K."/>
            <person name="Pagani I."/>
            <person name="Ivanova N."/>
            <person name="Huntemann M."/>
            <person name="Mavromatis K."/>
            <person name="Mikhailova N."/>
            <person name="Pati A."/>
            <person name="Chen A."/>
            <person name="Palaniappan K."/>
            <person name="Land M."/>
            <person name="Hauser L."/>
            <person name="Brambilla E.M."/>
            <person name="Rohde M."/>
            <person name="Verbarg S."/>
            <person name="Goker M."/>
            <person name="Bristow J."/>
            <person name="Eisen J.A."/>
            <person name="Markowitz V."/>
            <person name="Hugenholtz P."/>
            <person name="Kyrpides N.C."/>
            <person name="Klenk H.P."/>
            <person name="Woyke T."/>
        </authorList>
    </citation>
    <scope>NUCLEOTIDE SEQUENCE [LARGE SCALE GENOMIC DNA]</scope>
    <source>
        <strain evidence="3">ATCC 27775 / DSM 1100 / LMG 10767 / O</strain>
    </source>
</reference>
<dbReference type="STRING" id="760192.Halhy_0334"/>
<protein>
    <submittedName>
        <fullName evidence="2">Uncharacterized protein</fullName>
    </submittedName>
</protein>
<keyword evidence="1" id="KW-0472">Membrane</keyword>
<gene>
    <name evidence="2" type="ordered locus">Halhy_0334</name>
</gene>
<proteinExistence type="predicted"/>
<dbReference type="EMBL" id="CP002691">
    <property type="protein sequence ID" value="AEE48246.1"/>
    <property type="molecule type" value="Genomic_DNA"/>
</dbReference>
<evidence type="ECO:0000313" key="2">
    <source>
        <dbReference type="EMBL" id="AEE48246.1"/>
    </source>
</evidence>
<dbReference type="KEGG" id="hhy:Halhy_0334"/>
<reference key="2">
    <citation type="submission" date="2011-04" db="EMBL/GenBank/DDBJ databases">
        <title>Complete sequence of chromosome of Haliscomenobacter hydrossis DSM 1100.</title>
        <authorList>
            <consortium name="US DOE Joint Genome Institute (JGI-PGF)"/>
            <person name="Lucas S."/>
            <person name="Han J."/>
            <person name="Lapidus A."/>
            <person name="Bruce D."/>
            <person name="Goodwin L."/>
            <person name="Pitluck S."/>
            <person name="Peters L."/>
            <person name="Kyrpides N."/>
            <person name="Mavromatis K."/>
            <person name="Ivanova N."/>
            <person name="Ovchinnikova G."/>
            <person name="Pagani I."/>
            <person name="Daligault H."/>
            <person name="Detter J.C."/>
            <person name="Han C."/>
            <person name="Land M."/>
            <person name="Hauser L."/>
            <person name="Markowitz V."/>
            <person name="Cheng J.-F."/>
            <person name="Hugenholtz P."/>
            <person name="Woyke T."/>
            <person name="Wu D."/>
            <person name="Verbarg S."/>
            <person name="Frueling A."/>
            <person name="Brambilla E."/>
            <person name="Klenk H.-P."/>
            <person name="Eisen J.A."/>
        </authorList>
    </citation>
    <scope>NUCLEOTIDE SEQUENCE</scope>
    <source>
        <strain>DSM 1100</strain>
    </source>
</reference>
<accession>F4KW48</accession>
<keyword evidence="3" id="KW-1185">Reference proteome</keyword>
<dbReference type="HOGENOM" id="CLU_2843764_0_0_10"/>
<sequence length="65" mass="7253">MNLLRLAFFSLFGIAYILAGVFVLKIKPISPVSVNTVLGVLFLAYGVFRIARQFFASKPTEEIED</sequence>
<evidence type="ECO:0000256" key="1">
    <source>
        <dbReference type="SAM" id="Phobius"/>
    </source>
</evidence>
<keyword evidence="1" id="KW-0812">Transmembrane</keyword>
<feature type="transmembrane region" description="Helical" evidence="1">
    <location>
        <begin position="29"/>
        <end position="48"/>
    </location>
</feature>
<evidence type="ECO:0000313" key="3">
    <source>
        <dbReference type="Proteomes" id="UP000008461"/>
    </source>
</evidence>
<name>F4KW48_HALH1</name>
<keyword evidence="1" id="KW-1133">Transmembrane helix</keyword>
<dbReference type="RefSeq" id="WP_013762810.1">
    <property type="nucleotide sequence ID" value="NC_015510.1"/>
</dbReference>
<organism evidence="2 3">
    <name type="scientific">Haliscomenobacter hydrossis (strain ATCC 27775 / DSM 1100 / LMG 10767 / O)</name>
    <dbReference type="NCBI Taxonomy" id="760192"/>
    <lineage>
        <taxon>Bacteria</taxon>
        <taxon>Pseudomonadati</taxon>
        <taxon>Bacteroidota</taxon>
        <taxon>Saprospiria</taxon>
        <taxon>Saprospirales</taxon>
        <taxon>Haliscomenobacteraceae</taxon>
        <taxon>Haliscomenobacter</taxon>
    </lineage>
</organism>
<dbReference type="Pfam" id="PF03729">
    <property type="entry name" value="DUF308"/>
    <property type="match status" value="1"/>
</dbReference>
<dbReference type="Proteomes" id="UP000008461">
    <property type="component" value="Chromosome"/>
</dbReference>